<reference evidence="2" key="1">
    <citation type="submission" date="2023-03" db="EMBL/GenBank/DDBJ databases">
        <title>Massive genome expansion in bonnet fungi (Mycena s.s.) driven by repeated elements and novel gene families across ecological guilds.</title>
        <authorList>
            <consortium name="Lawrence Berkeley National Laboratory"/>
            <person name="Harder C.B."/>
            <person name="Miyauchi S."/>
            <person name="Viragh M."/>
            <person name="Kuo A."/>
            <person name="Thoen E."/>
            <person name="Andreopoulos B."/>
            <person name="Lu D."/>
            <person name="Skrede I."/>
            <person name="Drula E."/>
            <person name="Henrissat B."/>
            <person name="Morin E."/>
            <person name="Kohler A."/>
            <person name="Barry K."/>
            <person name="LaButti K."/>
            <person name="Morin E."/>
            <person name="Salamov A."/>
            <person name="Lipzen A."/>
            <person name="Mereny Z."/>
            <person name="Hegedus B."/>
            <person name="Baldrian P."/>
            <person name="Stursova M."/>
            <person name="Weitz H."/>
            <person name="Taylor A."/>
            <person name="Grigoriev I.V."/>
            <person name="Nagy L.G."/>
            <person name="Martin F."/>
            <person name="Kauserud H."/>
        </authorList>
    </citation>
    <scope>NUCLEOTIDE SEQUENCE</scope>
    <source>
        <strain evidence="2">9284</strain>
    </source>
</reference>
<sequence length="308" mass="35113">MSYSEPDATTRRLVADDDGNTVWDRLINKFTGMGLASLGANDFGITFERILNPAPQKQSKKKYIYVTKGEDKAEFIANLFFEIGSREEGTWVAAYPQKRPHNMPFGDNQNPLRLTLAGRCPLDAPPEGEKIFKNFLCALDGVRDADHEVEKQSGKKFKVTECTRRVDNNKDLPGDLIVLHLQPLYETPFGRQNQSPAPRHARNRKAPTDVEMDEPEATPVWKVGDTYSPGLMPDHKGTYFNHNKAVMPQYDYRDKNGKLIAAHEYWETLTEGTLVLAKVSLSYYEFQEPNPRFLDPKVRAITWPVFPY</sequence>
<dbReference type="Proteomes" id="UP001221142">
    <property type="component" value="Unassembled WGS sequence"/>
</dbReference>
<name>A0AAD7CJ01_9AGAR</name>
<protein>
    <submittedName>
        <fullName evidence="2">Uncharacterized protein</fullName>
    </submittedName>
</protein>
<comment type="caution">
    <text evidence="2">The sequence shown here is derived from an EMBL/GenBank/DDBJ whole genome shotgun (WGS) entry which is preliminary data.</text>
</comment>
<keyword evidence="3" id="KW-1185">Reference proteome</keyword>
<dbReference type="EMBL" id="JARKIF010000001">
    <property type="protein sequence ID" value="KAJ7650269.1"/>
    <property type="molecule type" value="Genomic_DNA"/>
</dbReference>
<evidence type="ECO:0000256" key="1">
    <source>
        <dbReference type="SAM" id="MobiDB-lite"/>
    </source>
</evidence>
<evidence type="ECO:0000313" key="3">
    <source>
        <dbReference type="Proteomes" id="UP001221142"/>
    </source>
</evidence>
<gene>
    <name evidence="2" type="ORF">FB45DRAFT_1076657</name>
</gene>
<accession>A0AAD7CJ01</accession>
<evidence type="ECO:0000313" key="2">
    <source>
        <dbReference type="EMBL" id="KAJ7650269.1"/>
    </source>
</evidence>
<proteinExistence type="predicted"/>
<dbReference type="AlphaFoldDB" id="A0AAD7CJ01"/>
<feature type="region of interest" description="Disordered" evidence="1">
    <location>
        <begin position="188"/>
        <end position="213"/>
    </location>
</feature>
<organism evidence="2 3">
    <name type="scientific">Roridomyces roridus</name>
    <dbReference type="NCBI Taxonomy" id="1738132"/>
    <lineage>
        <taxon>Eukaryota</taxon>
        <taxon>Fungi</taxon>
        <taxon>Dikarya</taxon>
        <taxon>Basidiomycota</taxon>
        <taxon>Agaricomycotina</taxon>
        <taxon>Agaricomycetes</taxon>
        <taxon>Agaricomycetidae</taxon>
        <taxon>Agaricales</taxon>
        <taxon>Marasmiineae</taxon>
        <taxon>Mycenaceae</taxon>
        <taxon>Roridomyces</taxon>
    </lineage>
</organism>